<dbReference type="Proteomes" id="UP000663829">
    <property type="component" value="Unassembled WGS sequence"/>
</dbReference>
<name>A0A814HBX2_9BILA</name>
<evidence type="ECO:0008006" key="4">
    <source>
        <dbReference type="Google" id="ProtNLM"/>
    </source>
</evidence>
<dbReference type="Proteomes" id="UP000681722">
    <property type="component" value="Unassembled WGS sequence"/>
</dbReference>
<evidence type="ECO:0000313" key="1">
    <source>
        <dbReference type="EMBL" id="CAF1008754.1"/>
    </source>
</evidence>
<dbReference type="EMBL" id="CAJOBC010003365">
    <property type="protein sequence ID" value="CAF3779877.1"/>
    <property type="molecule type" value="Genomic_DNA"/>
</dbReference>
<comment type="caution">
    <text evidence="1">The sequence shown here is derived from an EMBL/GenBank/DDBJ whole genome shotgun (WGS) entry which is preliminary data.</text>
</comment>
<sequence length="563" mass="65796">MSKQPMCFTDLANELFLDIFDYLRPLDIICSFYLTNPRLNQLITSLHFHIDMSNLSKDDFDYYCQHIFSSYQSQLYSLKLSNNGACGSIKLFLFQFNLQTSFPNLQSLAIIEPSVDEYQNIMKMLLTMSQLKHLSIKMTALSSVHCEIFSIQSLKTCILSYDGIISFQKIQSSLSSDIEHLTLDGFYLNEINLLFHHLPHIRCLIINKLSLRTTNFILSSTNLSIMKLNCDLSVRFHSIELLLTSLTQLKEFSFTANGNEYLNSQRWQTLLTSLPLLTKFSLDIITSSATSTDFDTLSSSFQTKFWQQHHWNFVVDCSAIGKFHLYTIPPRASFIQSLNSLRSTQISNIYNNIEYLYVKLNETFIHDDEALHRQNQFPNVHSLQLYPNTTIQTIPDVILFLRQTLDFFKLVHLEIFVCLSTLTFSQLLNNLPRIRYLKTDYDLLLDMTSNFQILDINMNLNKKIKKFVLRNGCLLEDKFEQFMNVFSNIEYLIFSVSSTTDLHYMVPKLVKRMPNLISLHVKHRNDKSQLSFGTNSTSQMPVWDDLWNNMYYQIYQDNIKVWK</sequence>
<dbReference type="InterPro" id="IPR032675">
    <property type="entry name" value="LRR_dom_sf"/>
</dbReference>
<reference evidence="1" key="1">
    <citation type="submission" date="2021-02" db="EMBL/GenBank/DDBJ databases">
        <authorList>
            <person name="Nowell W R."/>
        </authorList>
    </citation>
    <scope>NUCLEOTIDE SEQUENCE</scope>
</reference>
<evidence type="ECO:0000313" key="3">
    <source>
        <dbReference type="Proteomes" id="UP000663829"/>
    </source>
</evidence>
<proteinExistence type="predicted"/>
<dbReference type="OrthoDB" id="9981552at2759"/>
<dbReference type="AlphaFoldDB" id="A0A814HBX2"/>
<protein>
    <recommendedName>
        <fullName evidence="4">F-box domain-containing protein</fullName>
    </recommendedName>
</protein>
<evidence type="ECO:0000313" key="2">
    <source>
        <dbReference type="EMBL" id="CAF3779877.1"/>
    </source>
</evidence>
<organism evidence="1 3">
    <name type="scientific">Didymodactylos carnosus</name>
    <dbReference type="NCBI Taxonomy" id="1234261"/>
    <lineage>
        <taxon>Eukaryota</taxon>
        <taxon>Metazoa</taxon>
        <taxon>Spiralia</taxon>
        <taxon>Gnathifera</taxon>
        <taxon>Rotifera</taxon>
        <taxon>Eurotatoria</taxon>
        <taxon>Bdelloidea</taxon>
        <taxon>Philodinida</taxon>
        <taxon>Philodinidae</taxon>
        <taxon>Didymodactylos</taxon>
    </lineage>
</organism>
<keyword evidence="3" id="KW-1185">Reference proteome</keyword>
<dbReference type="EMBL" id="CAJNOQ010003365">
    <property type="protein sequence ID" value="CAF1008754.1"/>
    <property type="molecule type" value="Genomic_DNA"/>
</dbReference>
<gene>
    <name evidence="1" type="ORF">GPM918_LOCUS14149</name>
    <name evidence="2" type="ORF">SRO942_LOCUS14149</name>
</gene>
<accession>A0A814HBX2</accession>
<dbReference type="Gene3D" id="3.80.10.10">
    <property type="entry name" value="Ribonuclease Inhibitor"/>
    <property type="match status" value="1"/>
</dbReference>